<evidence type="ECO:0000313" key="4">
    <source>
        <dbReference type="Proteomes" id="UP000440578"/>
    </source>
</evidence>
<evidence type="ECO:0000256" key="1">
    <source>
        <dbReference type="SAM" id="Phobius"/>
    </source>
</evidence>
<name>A0A6A4X884_AMPAM</name>
<feature type="chain" id="PRO_5025454998" evidence="2">
    <location>
        <begin position="21"/>
        <end position="224"/>
    </location>
</feature>
<keyword evidence="4" id="KW-1185">Reference proteome</keyword>
<sequence length="224" mass="22547">MQCSMMWAGLLLGLAVAVSASEVSSERPPASNVTSRALPATTGRLLQTVDELLTAALGPAGRAAGPVGALQALLAAVPIKLAGLKAALVAAAPGIAIAALVIGIIALAKVGALYKKLGLSAFDTVHEALPKFGHPGHGFPEHGEYDGYGRYDPSEYAYHDDSYDHGGSSYAGYASRGGQAAGRVGDRSLRGAVPVWSDRVEGGAADPGGGAAASGVELSGRLRC</sequence>
<dbReference type="Proteomes" id="UP000440578">
    <property type="component" value="Unassembled WGS sequence"/>
</dbReference>
<reference evidence="3 4" key="1">
    <citation type="submission" date="2019-07" db="EMBL/GenBank/DDBJ databases">
        <title>Draft genome assembly of a fouling barnacle, Amphibalanus amphitrite (Darwin, 1854): The first reference genome for Thecostraca.</title>
        <authorList>
            <person name="Kim W."/>
        </authorList>
    </citation>
    <scope>NUCLEOTIDE SEQUENCE [LARGE SCALE GENOMIC DNA]</scope>
    <source>
        <strain evidence="3">SNU_AA5</strain>
        <tissue evidence="3">Soma without cirri and trophi</tissue>
    </source>
</reference>
<keyword evidence="1" id="KW-1133">Transmembrane helix</keyword>
<gene>
    <name evidence="3" type="ORF">FJT64_015052</name>
</gene>
<dbReference type="EMBL" id="VIIS01000017">
    <property type="protein sequence ID" value="KAF0314473.1"/>
    <property type="molecule type" value="Genomic_DNA"/>
</dbReference>
<comment type="caution">
    <text evidence="3">The sequence shown here is derived from an EMBL/GenBank/DDBJ whole genome shotgun (WGS) entry which is preliminary data.</text>
</comment>
<keyword evidence="2" id="KW-0732">Signal</keyword>
<dbReference type="AlphaFoldDB" id="A0A6A4X884"/>
<accession>A0A6A4X884</accession>
<feature type="signal peptide" evidence="2">
    <location>
        <begin position="1"/>
        <end position="20"/>
    </location>
</feature>
<keyword evidence="1" id="KW-0472">Membrane</keyword>
<keyword evidence="1" id="KW-0812">Transmembrane</keyword>
<evidence type="ECO:0000256" key="2">
    <source>
        <dbReference type="SAM" id="SignalP"/>
    </source>
</evidence>
<protein>
    <submittedName>
        <fullName evidence="3">Uncharacterized protein</fullName>
    </submittedName>
</protein>
<feature type="transmembrane region" description="Helical" evidence="1">
    <location>
        <begin position="86"/>
        <end position="108"/>
    </location>
</feature>
<proteinExistence type="predicted"/>
<organism evidence="3 4">
    <name type="scientific">Amphibalanus amphitrite</name>
    <name type="common">Striped barnacle</name>
    <name type="synonym">Balanus amphitrite</name>
    <dbReference type="NCBI Taxonomy" id="1232801"/>
    <lineage>
        <taxon>Eukaryota</taxon>
        <taxon>Metazoa</taxon>
        <taxon>Ecdysozoa</taxon>
        <taxon>Arthropoda</taxon>
        <taxon>Crustacea</taxon>
        <taxon>Multicrustacea</taxon>
        <taxon>Cirripedia</taxon>
        <taxon>Thoracica</taxon>
        <taxon>Thoracicalcarea</taxon>
        <taxon>Balanomorpha</taxon>
        <taxon>Balanoidea</taxon>
        <taxon>Balanidae</taxon>
        <taxon>Amphibalaninae</taxon>
        <taxon>Amphibalanus</taxon>
    </lineage>
</organism>
<evidence type="ECO:0000313" key="3">
    <source>
        <dbReference type="EMBL" id="KAF0314473.1"/>
    </source>
</evidence>